<name>A0ABQ3DDU2_9ACTN</name>
<dbReference type="InterPro" id="IPR002750">
    <property type="entry name" value="CobE/GbiG_C"/>
</dbReference>
<dbReference type="Pfam" id="PF01890">
    <property type="entry name" value="CbiG_C"/>
    <property type="match status" value="1"/>
</dbReference>
<dbReference type="InterPro" id="IPR021744">
    <property type="entry name" value="CbiG_N"/>
</dbReference>
<dbReference type="Proteomes" id="UP000599437">
    <property type="component" value="Unassembled WGS sequence"/>
</dbReference>
<keyword evidence="10" id="KW-1185">Reference proteome</keyword>
<dbReference type="Gene3D" id="3.40.50.11220">
    <property type="match status" value="1"/>
</dbReference>
<gene>
    <name evidence="9" type="ORF">GCM10010346_00760</name>
</gene>
<feature type="domain" description="CobE/GbiG C-terminal" evidence="7">
    <location>
        <begin position="265"/>
        <end position="385"/>
    </location>
</feature>
<keyword evidence="5" id="KW-0949">S-adenosyl-L-methionine</keyword>
<dbReference type="Pfam" id="PF11760">
    <property type="entry name" value="CbiG_N"/>
    <property type="match status" value="1"/>
</dbReference>
<keyword evidence="4" id="KW-0808">Transferase</keyword>
<feature type="domain" description="Cobalamin synthesis G N-terminal" evidence="8">
    <location>
        <begin position="36"/>
        <end position="116"/>
    </location>
</feature>
<comment type="caution">
    <text evidence="9">The sequence shown here is derived from an EMBL/GenBank/DDBJ whole genome shotgun (WGS) entry which is preliminary data.</text>
</comment>
<dbReference type="EMBL" id="BMVO01000001">
    <property type="protein sequence ID" value="GHA82424.1"/>
    <property type="molecule type" value="Genomic_DNA"/>
</dbReference>
<organism evidence="9 10">
    <name type="scientific">Streptomyces chryseus</name>
    <dbReference type="NCBI Taxonomy" id="68186"/>
    <lineage>
        <taxon>Bacteria</taxon>
        <taxon>Bacillati</taxon>
        <taxon>Actinomycetota</taxon>
        <taxon>Actinomycetes</taxon>
        <taxon>Kitasatosporales</taxon>
        <taxon>Streptomycetaceae</taxon>
        <taxon>Streptomyces</taxon>
    </lineage>
</organism>
<dbReference type="CDD" id="cd11646">
    <property type="entry name" value="Precorrin_3B_C17_MT"/>
    <property type="match status" value="1"/>
</dbReference>
<dbReference type="PANTHER" id="PTHR47036:SF1">
    <property type="entry name" value="COBALT-FACTOR III C(17)-METHYLTRANSFERASE-RELATED"/>
    <property type="match status" value="1"/>
</dbReference>
<dbReference type="Gene3D" id="3.40.1010.10">
    <property type="entry name" value="Cobalt-precorrin-4 Transmethylase, Domain 1"/>
    <property type="match status" value="1"/>
</dbReference>
<keyword evidence="3" id="KW-0489">Methyltransferase</keyword>
<dbReference type="InterPro" id="IPR038029">
    <property type="entry name" value="GbiG_N_sf"/>
</dbReference>
<dbReference type="NCBIfam" id="TIGR01466">
    <property type="entry name" value="cobJ_cbiH"/>
    <property type="match status" value="1"/>
</dbReference>
<dbReference type="InterPro" id="IPR051810">
    <property type="entry name" value="Precorrin_MeTrfase"/>
</dbReference>
<dbReference type="InterPro" id="IPR006363">
    <property type="entry name" value="Cbl_synth_CobJ/CibH_dom"/>
</dbReference>
<evidence type="ECO:0000313" key="9">
    <source>
        <dbReference type="EMBL" id="GHA82424.1"/>
    </source>
</evidence>
<evidence type="ECO:0000313" key="10">
    <source>
        <dbReference type="Proteomes" id="UP000599437"/>
    </source>
</evidence>
<keyword evidence="2" id="KW-0169">Cobalamin biosynthesis</keyword>
<evidence type="ECO:0000259" key="8">
    <source>
        <dbReference type="Pfam" id="PF11760"/>
    </source>
</evidence>
<evidence type="ECO:0000256" key="4">
    <source>
        <dbReference type="ARBA" id="ARBA00022679"/>
    </source>
</evidence>
<dbReference type="InterPro" id="IPR014776">
    <property type="entry name" value="4pyrrole_Mease_sub2"/>
</dbReference>
<dbReference type="SUPFAM" id="SSF159664">
    <property type="entry name" value="CobE/GbiG C-terminal domain-like"/>
    <property type="match status" value="1"/>
</dbReference>
<accession>A0ABQ3DDU2</accession>
<feature type="domain" description="Tetrapyrrole methylase" evidence="6">
    <location>
        <begin position="394"/>
        <end position="598"/>
    </location>
</feature>
<evidence type="ECO:0000256" key="2">
    <source>
        <dbReference type="ARBA" id="ARBA00022573"/>
    </source>
</evidence>
<evidence type="ECO:0008006" key="11">
    <source>
        <dbReference type="Google" id="ProtNLM"/>
    </source>
</evidence>
<dbReference type="InterPro" id="IPR014777">
    <property type="entry name" value="4pyrrole_Mease_sub1"/>
</dbReference>
<dbReference type="Gene3D" id="3.30.950.10">
    <property type="entry name" value="Methyltransferase, Cobalt-precorrin-4 Transmethylase, Domain 2"/>
    <property type="match status" value="1"/>
</dbReference>
<dbReference type="InterPro" id="IPR036518">
    <property type="entry name" value="CobE/GbiG_C_sf"/>
</dbReference>
<proteinExistence type="predicted"/>
<dbReference type="RefSeq" id="WP_138897080.1">
    <property type="nucleotide sequence ID" value="NZ_BMVO01000001.1"/>
</dbReference>
<dbReference type="SUPFAM" id="SSF159672">
    <property type="entry name" value="CbiG N-terminal domain-like"/>
    <property type="match status" value="1"/>
</dbReference>
<evidence type="ECO:0000256" key="1">
    <source>
        <dbReference type="ARBA" id="ARBA00004953"/>
    </source>
</evidence>
<dbReference type="PANTHER" id="PTHR47036">
    <property type="entry name" value="COBALT-FACTOR III C(17)-METHYLTRANSFERASE-RELATED"/>
    <property type="match status" value="1"/>
</dbReference>
<evidence type="ECO:0000256" key="5">
    <source>
        <dbReference type="ARBA" id="ARBA00022691"/>
    </source>
</evidence>
<dbReference type="SUPFAM" id="SSF53790">
    <property type="entry name" value="Tetrapyrrole methylase"/>
    <property type="match status" value="1"/>
</dbReference>
<evidence type="ECO:0000259" key="7">
    <source>
        <dbReference type="Pfam" id="PF01890"/>
    </source>
</evidence>
<evidence type="ECO:0000259" key="6">
    <source>
        <dbReference type="Pfam" id="PF00590"/>
    </source>
</evidence>
<dbReference type="Gene3D" id="3.30.420.180">
    <property type="entry name" value="CobE/GbiG C-terminal domain"/>
    <property type="match status" value="1"/>
</dbReference>
<dbReference type="Pfam" id="PF00590">
    <property type="entry name" value="TP_methylase"/>
    <property type="match status" value="1"/>
</dbReference>
<evidence type="ECO:0000256" key="3">
    <source>
        <dbReference type="ARBA" id="ARBA00022603"/>
    </source>
</evidence>
<comment type="pathway">
    <text evidence="1">Cofactor biosynthesis; adenosylcobalamin biosynthesis.</text>
</comment>
<reference evidence="10" key="1">
    <citation type="journal article" date="2019" name="Int. J. Syst. Evol. Microbiol.">
        <title>The Global Catalogue of Microorganisms (GCM) 10K type strain sequencing project: providing services to taxonomists for standard genome sequencing and annotation.</title>
        <authorList>
            <consortium name="The Broad Institute Genomics Platform"/>
            <consortium name="The Broad Institute Genome Sequencing Center for Infectious Disease"/>
            <person name="Wu L."/>
            <person name="Ma J."/>
        </authorList>
    </citation>
    <scope>NUCLEOTIDE SEQUENCE [LARGE SCALE GENOMIC DNA]</scope>
    <source>
        <strain evidence="10">JCM 4737</strain>
    </source>
</reference>
<protein>
    <recommendedName>
        <fullName evidence="11">Precorrin methylase</fullName>
    </recommendedName>
</protein>
<dbReference type="InterPro" id="IPR035996">
    <property type="entry name" value="4pyrrol_Methylase_sf"/>
</dbReference>
<sequence>MIGLISATAAGAVARDRLAAAWPGRTRVYDGPVREAVGRAFAECDQLVCFLATGAVVRLVAPLLSDKASDPGVVCVDEAQRHAVSLVGGHGGGANALALAVSGVLGCAPVVTTATDATGIPGLDTLGWPVEGATAAVTRAILDGAPVTLEADAVWPLPPLPGNVAPAGTSAGTTTRVAPGASAAGGGAPGAEPAVSLAEAAAIASVPVGGLPGAMAATVAAGVVAEAAVAEAAEKRSPDAPAVVRVSDRVLDLGEREVVLRPPSLVVGVGASKGAPADEVSGLIEETLAEAGLSVRSVAALATVDAKAEEAGIVEAAARLGVPLRTYAAEELARIDVPNPSGAPLAAVGTPSVAEAAALVGGGELLVPKRKSAPEGRVAMATCAVVRKEPRGRLAVVGLGPGARDLLTPRARDEIRRASVLVGLDQYVDQIRDLLRPGTRVLESGLGAEEERARTAVAEARAGHAVALIGSGDAGVYAMASPALAEASDDIDVVGVPGVTAALAAAAILGAPLGHDHVSISLSDLHTPWEVIERRVRAAAEADIVVTFYNPRSRGRDWQLPKALSILAEHREPTTPVGVVRNASRPDGTSRLTTIAALDPATVDMMTVVVVGNTAAREIAGRMVTPRGYRWQTEGS</sequence>
<dbReference type="InterPro" id="IPR000878">
    <property type="entry name" value="4pyrrol_Mease"/>
</dbReference>